<sequence>MLYCIKITHNDDTLALQRDLVKLGLWADRWLTLFNPTKCYKMSSHRSRSPVWNSHVDKIAKKGNSILAFVKRNLCACSVETKRAAYVSLVMPHLEYVTA</sequence>
<feature type="non-terminal residue" evidence="1">
    <location>
        <position position="99"/>
    </location>
</feature>
<dbReference type="EMBL" id="CALNXK010000014">
    <property type="protein sequence ID" value="CAH3046399.1"/>
    <property type="molecule type" value="Genomic_DNA"/>
</dbReference>
<evidence type="ECO:0000313" key="2">
    <source>
        <dbReference type="Proteomes" id="UP001159405"/>
    </source>
</evidence>
<comment type="caution">
    <text evidence="1">The sequence shown here is derived from an EMBL/GenBank/DDBJ whole genome shotgun (WGS) entry which is preliminary data.</text>
</comment>
<accession>A0ABN8NDA1</accession>
<gene>
    <name evidence="1" type="ORF">PLOB_00008541</name>
</gene>
<dbReference type="Proteomes" id="UP001159405">
    <property type="component" value="Unassembled WGS sequence"/>
</dbReference>
<keyword evidence="2" id="KW-1185">Reference proteome</keyword>
<evidence type="ECO:0008006" key="3">
    <source>
        <dbReference type="Google" id="ProtNLM"/>
    </source>
</evidence>
<protein>
    <recommendedName>
        <fullName evidence="3">Reverse transcriptase</fullName>
    </recommendedName>
</protein>
<proteinExistence type="predicted"/>
<organism evidence="1 2">
    <name type="scientific">Porites lobata</name>
    <dbReference type="NCBI Taxonomy" id="104759"/>
    <lineage>
        <taxon>Eukaryota</taxon>
        <taxon>Metazoa</taxon>
        <taxon>Cnidaria</taxon>
        <taxon>Anthozoa</taxon>
        <taxon>Hexacorallia</taxon>
        <taxon>Scleractinia</taxon>
        <taxon>Fungiina</taxon>
        <taxon>Poritidae</taxon>
        <taxon>Porites</taxon>
    </lineage>
</organism>
<evidence type="ECO:0000313" key="1">
    <source>
        <dbReference type="EMBL" id="CAH3046399.1"/>
    </source>
</evidence>
<name>A0ABN8NDA1_9CNID</name>
<reference evidence="1 2" key="1">
    <citation type="submission" date="2022-05" db="EMBL/GenBank/DDBJ databases">
        <authorList>
            <consortium name="Genoscope - CEA"/>
            <person name="William W."/>
        </authorList>
    </citation>
    <scope>NUCLEOTIDE SEQUENCE [LARGE SCALE GENOMIC DNA]</scope>
</reference>